<reference evidence="3" key="1">
    <citation type="journal article" date="2005" name="Nature">
        <title>The map-based sequence of the rice genome.</title>
        <authorList>
            <consortium name="International rice genome sequencing project (IRGSP)"/>
            <person name="Matsumoto T."/>
            <person name="Wu J."/>
            <person name="Kanamori H."/>
            <person name="Katayose Y."/>
            <person name="Fujisawa M."/>
            <person name="Namiki N."/>
            <person name="Mizuno H."/>
            <person name="Yamamoto K."/>
            <person name="Antonio B.A."/>
            <person name="Baba T."/>
            <person name="Sakata K."/>
            <person name="Nagamura Y."/>
            <person name="Aoki H."/>
            <person name="Arikawa K."/>
            <person name="Arita K."/>
            <person name="Bito T."/>
            <person name="Chiden Y."/>
            <person name="Fujitsuka N."/>
            <person name="Fukunaka R."/>
            <person name="Hamada M."/>
            <person name="Harada C."/>
            <person name="Hayashi A."/>
            <person name="Hijishita S."/>
            <person name="Honda M."/>
            <person name="Hosokawa S."/>
            <person name="Ichikawa Y."/>
            <person name="Idonuma A."/>
            <person name="Iijima M."/>
            <person name="Ikeda M."/>
            <person name="Ikeno M."/>
            <person name="Ito K."/>
            <person name="Ito S."/>
            <person name="Ito T."/>
            <person name="Ito Y."/>
            <person name="Ito Y."/>
            <person name="Iwabuchi A."/>
            <person name="Kamiya K."/>
            <person name="Karasawa W."/>
            <person name="Kurita K."/>
            <person name="Katagiri S."/>
            <person name="Kikuta A."/>
            <person name="Kobayashi H."/>
            <person name="Kobayashi N."/>
            <person name="Machita K."/>
            <person name="Maehara T."/>
            <person name="Masukawa M."/>
            <person name="Mizubayashi T."/>
            <person name="Mukai Y."/>
            <person name="Nagasaki H."/>
            <person name="Nagata Y."/>
            <person name="Naito S."/>
            <person name="Nakashima M."/>
            <person name="Nakama Y."/>
            <person name="Nakamichi Y."/>
            <person name="Nakamura M."/>
            <person name="Meguro A."/>
            <person name="Negishi M."/>
            <person name="Ohta I."/>
            <person name="Ohta T."/>
            <person name="Okamoto M."/>
            <person name="Ono N."/>
            <person name="Saji S."/>
            <person name="Sakaguchi M."/>
            <person name="Sakai K."/>
            <person name="Shibata M."/>
            <person name="Shimokawa T."/>
            <person name="Song J."/>
            <person name="Takazaki Y."/>
            <person name="Terasawa K."/>
            <person name="Tsugane M."/>
            <person name="Tsuji K."/>
            <person name="Ueda S."/>
            <person name="Waki K."/>
            <person name="Yamagata H."/>
            <person name="Yamamoto M."/>
            <person name="Yamamoto S."/>
            <person name="Yamane H."/>
            <person name="Yoshiki S."/>
            <person name="Yoshihara R."/>
            <person name="Yukawa K."/>
            <person name="Zhong H."/>
            <person name="Yano M."/>
            <person name="Yuan Q."/>
            <person name="Ouyang S."/>
            <person name="Liu J."/>
            <person name="Jones K.M."/>
            <person name="Gansberger K."/>
            <person name="Moffat K."/>
            <person name="Hill J."/>
            <person name="Bera J."/>
            <person name="Fadrosh D."/>
            <person name="Jin S."/>
            <person name="Johri S."/>
            <person name="Kim M."/>
            <person name="Overton L."/>
            <person name="Reardon M."/>
            <person name="Tsitrin T."/>
            <person name="Vuong H."/>
            <person name="Weaver B."/>
            <person name="Ciecko A."/>
            <person name="Tallon L."/>
            <person name="Jackson J."/>
            <person name="Pai G."/>
            <person name="Aken S.V."/>
            <person name="Utterback T."/>
            <person name="Reidmuller S."/>
            <person name="Feldblyum T."/>
            <person name="Hsiao J."/>
            <person name="Zismann V."/>
            <person name="Iobst S."/>
            <person name="de Vazeille A.R."/>
            <person name="Buell C.R."/>
            <person name="Ying K."/>
            <person name="Li Y."/>
            <person name="Lu T."/>
            <person name="Huang Y."/>
            <person name="Zhao Q."/>
            <person name="Feng Q."/>
            <person name="Zhang L."/>
            <person name="Zhu J."/>
            <person name="Weng Q."/>
            <person name="Mu J."/>
            <person name="Lu Y."/>
            <person name="Fan D."/>
            <person name="Liu Y."/>
            <person name="Guan J."/>
            <person name="Zhang Y."/>
            <person name="Yu S."/>
            <person name="Liu X."/>
            <person name="Zhang Y."/>
            <person name="Hong G."/>
            <person name="Han B."/>
            <person name="Choisne N."/>
            <person name="Demange N."/>
            <person name="Orjeda G."/>
            <person name="Samain S."/>
            <person name="Cattolico L."/>
            <person name="Pelletier E."/>
            <person name="Couloux A."/>
            <person name="Segurens B."/>
            <person name="Wincker P."/>
            <person name="D'Hont A."/>
            <person name="Scarpelli C."/>
            <person name="Weissenbach J."/>
            <person name="Salanoubat M."/>
            <person name="Quetier F."/>
            <person name="Yu Y."/>
            <person name="Kim H.R."/>
            <person name="Rambo T."/>
            <person name="Currie J."/>
            <person name="Collura K."/>
            <person name="Luo M."/>
            <person name="Yang T."/>
            <person name="Ammiraju J.S.S."/>
            <person name="Engler F."/>
            <person name="Soderlund C."/>
            <person name="Wing R.A."/>
            <person name="Palmer L.E."/>
            <person name="de la Bastide M."/>
            <person name="Spiegel L."/>
            <person name="Nascimento L."/>
            <person name="Zutavern T."/>
            <person name="O'Shaughnessy A."/>
            <person name="Dike S."/>
            <person name="Dedhia N."/>
            <person name="Preston R."/>
            <person name="Balija V."/>
            <person name="McCombie W.R."/>
            <person name="Chow T."/>
            <person name="Chen H."/>
            <person name="Chung M."/>
            <person name="Chen C."/>
            <person name="Shaw J."/>
            <person name="Wu H."/>
            <person name="Hsiao K."/>
            <person name="Chao Y."/>
            <person name="Chu M."/>
            <person name="Cheng C."/>
            <person name="Hour A."/>
            <person name="Lee P."/>
            <person name="Lin S."/>
            <person name="Lin Y."/>
            <person name="Liou J."/>
            <person name="Liu S."/>
            <person name="Hsing Y."/>
            <person name="Raghuvanshi S."/>
            <person name="Mohanty A."/>
            <person name="Bharti A.K."/>
            <person name="Gaur A."/>
            <person name="Gupta V."/>
            <person name="Kumar D."/>
            <person name="Ravi V."/>
            <person name="Vij S."/>
            <person name="Kapur A."/>
            <person name="Khurana P."/>
            <person name="Khurana P."/>
            <person name="Khurana J.P."/>
            <person name="Tyagi A.K."/>
            <person name="Gaikwad K."/>
            <person name="Singh A."/>
            <person name="Dalal V."/>
            <person name="Srivastava S."/>
            <person name="Dixit A."/>
            <person name="Pal A.K."/>
            <person name="Ghazi I.A."/>
            <person name="Yadav M."/>
            <person name="Pandit A."/>
            <person name="Bhargava A."/>
            <person name="Sureshbabu K."/>
            <person name="Batra K."/>
            <person name="Sharma T.R."/>
            <person name="Mohapatra T."/>
            <person name="Singh N.K."/>
            <person name="Messing J."/>
            <person name="Nelson A.B."/>
            <person name="Fuks G."/>
            <person name="Kavchok S."/>
            <person name="Keizer G."/>
            <person name="Linton E."/>
            <person name="Llaca V."/>
            <person name="Song R."/>
            <person name="Tanyolac B."/>
            <person name="Young S."/>
            <person name="Ho-Il K."/>
            <person name="Hahn J.H."/>
            <person name="Sangsakoo G."/>
            <person name="Vanavichit A."/>
            <person name="de Mattos Luiz.A.T."/>
            <person name="Zimmer P.D."/>
            <person name="Malone G."/>
            <person name="Dellagostin O."/>
            <person name="de Oliveira A.C."/>
            <person name="Bevan M."/>
            <person name="Bancroft I."/>
            <person name="Minx P."/>
            <person name="Cordum H."/>
            <person name="Wilson R."/>
            <person name="Cheng Z."/>
            <person name="Jin W."/>
            <person name="Jiang J."/>
            <person name="Leong S.A."/>
            <person name="Iwama H."/>
            <person name="Gojobori T."/>
            <person name="Itoh T."/>
            <person name="Niimura Y."/>
            <person name="Fujii Y."/>
            <person name="Habara T."/>
            <person name="Sakai H."/>
            <person name="Sato Y."/>
            <person name="Wilson G."/>
            <person name="Kumar K."/>
            <person name="McCouch S."/>
            <person name="Juretic N."/>
            <person name="Hoen D."/>
            <person name="Wright S."/>
            <person name="Bruskiewich R."/>
            <person name="Bureau T."/>
            <person name="Miyao A."/>
            <person name="Hirochika H."/>
            <person name="Nishikawa T."/>
            <person name="Kadowaki K."/>
            <person name="Sugiura M."/>
            <person name="Burr B."/>
            <person name="Sasaki T."/>
        </authorList>
    </citation>
    <scope>NUCLEOTIDE SEQUENCE [LARGE SCALE GENOMIC DNA]</scope>
    <source>
        <strain evidence="3">cv. Nipponbare</strain>
    </source>
</reference>
<dbReference type="Gramene" id="Os01t0705750-00">
    <property type="protein sequence ID" value="Os01t0705750-00"/>
    <property type="gene ID" value="Os01g0705750"/>
</dbReference>
<protein>
    <submittedName>
        <fullName evidence="2">Os01g0705750 protein</fullName>
    </submittedName>
</protein>
<keyword evidence="3" id="KW-1185">Reference proteome</keyword>
<accession>A0A0P0V773</accession>
<dbReference type="Proteomes" id="UP000059680">
    <property type="component" value="Chromosome 1"/>
</dbReference>
<dbReference type="AlphaFoldDB" id="A0A0P0V773"/>
<organism evidence="2 3">
    <name type="scientific">Oryza sativa subsp. japonica</name>
    <name type="common">Rice</name>
    <dbReference type="NCBI Taxonomy" id="39947"/>
    <lineage>
        <taxon>Eukaryota</taxon>
        <taxon>Viridiplantae</taxon>
        <taxon>Streptophyta</taxon>
        <taxon>Embryophyta</taxon>
        <taxon>Tracheophyta</taxon>
        <taxon>Spermatophyta</taxon>
        <taxon>Magnoliopsida</taxon>
        <taxon>Liliopsida</taxon>
        <taxon>Poales</taxon>
        <taxon>Poaceae</taxon>
        <taxon>BOP clade</taxon>
        <taxon>Oryzoideae</taxon>
        <taxon>Oryzeae</taxon>
        <taxon>Oryzinae</taxon>
        <taxon>Oryza</taxon>
        <taxon>Oryza sativa</taxon>
    </lineage>
</organism>
<reference evidence="2 3" key="3">
    <citation type="journal article" date="2013" name="Rice">
        <title>Improvement of the Oryza sativa Nipponbare reference genome using next generation sequence and optical map data.</title>
        <authorList>
            <person name="Kawahara Y."/>
            <person name="de la Bastide M."/>
            <person name="Hamilton J.P."/>
            <person name="Kanamori H."/>
            <person name="McCombie W.R."/>
            <person name="Ouyang S."/>
            <person name="Schwartz D.C."/>
            <person name="Tanaka T."/>
            <person name="Wu J."/>
            <person name="Zhou S."/>
            <person name="Childs K.L."/>
            <person name="Davidson R.M."/>
            <person name="Lin H."/>
            <person name="Quesada-Ocampo L."/>
            <person name="Vaillancourt B."/>
            <person name="Sakai H."/>
            <person name="Lee S.S."/>
            <person name="Kim J."/>
            <person name="Numa H."/>
            <person name="Itoh T."/>
            <person name="Buell C.R."/>
            <person name="Matsumoto T."/>
        </authorList>
    </citation>
    <scope>NUCLEOTIDE SEQUENCE [LARGE SCALE GENOMIC DNA]</scope>
    <source>
        <strain evidence="3">cv. Nipponbare</strain>
    </source>
</reference>
<feature type="non-terminal residue" evidence="2">
    <location>
        <position position="1"/>
    </location>
</feature>
<dbReference type="PaxDb" id="39947-A0A0P0V773"/>
<proteinExistence type="predicted"/>
<sequence length="227" mass="25410">ALSRGGSGDAHPPRHRREHRLRREPLRPGRPHHERVRDGVVRHRHVRRHDADLGFPHGVEHPGDGVLVQGRGHAQHHLVLHCLHLHGRPIRPRGHGRVAPEPGLQLLDVRDGVAEQGRLVHLGDLGHHRAQRVEPLVQLLPPLPLRLHVVQRLLPPVRRLAPTLPRPPLLAAGLFLHVRLGEVQALGGLGWFRLDHLLLGWAHRRGLDNEPRRPWGVASHGLGRSAG</sequence>
<evidence type="ECO:0000256" key="1">
    <source>
        <dbReference type="SAM" id="MobiDB-lite"/>
    </source>
</evidence>
<evidence type="ECO:0000313" key="3">
    <source>
        <dbReference type="Proteomes" id="UP000059680"/>
    </source>
</evidence>
<dbReference type="InParanoid" id="A0A0P0V773"/>
<name>A0A0P0V773_ORYSJ</name>
<gene>
    <name evidence="2" type="ordered locus">Os01g0705750</name>
    <name evidence="2" type="ORF">OSNPB_010705750</name>
</gene>
<dbReference type="EMBL" id="AP014957">
    <property type="protein sequence ID" value="BAS73933.1"/>
    <property type="molecule type" value="Genomic_DNA"/>
</dbReference>
<reference evidence="2 3" key="2">
    <citation type="journal article" date="2013" name="Plant Cell Physiol.">
        <title>Rice Annotation Project Database (RAP-DB): an integrative and interactive database for rice genomics.</title>
        <authorList>
            <person name="Sakai H."/>
            <person name="Lee S.S."/>
            <person name="Tanaka T."/>
            <person name="Numa H."/>
            <person name="Kim J."/>
            <person name="Kawahara Y."/>
            <person name="Wakimoto H."/>
            <person name="Yang C.C."/>
            <person name="Iwamoto M."/>
            <person name="Abe T."/>
            <person name="Yamada Y."/>
            <person name="Muto A."/>
            <person name="Inokuchi H."/>
            <person name="Ikemura T."/>
            <person name="Matsumoto T."/>
            <person name="Sasaki T."/>
            <person name="Itoh T."/>
        </authorList>
    </citation>
    <scope>NUCLEOTIDE SEQUENCE [LARGE SCALE GENOMIC DNA]</scope>
    <source>
        <strain evidence="3">cv. Nipponbare</strain>
    </source>
</reference>
<evidence type="ECO:0000313" key="2">
    <source>
        <dbReference type="EMBL" id="BAS73933.1"/>
    </source>
</evidence>
<feature type="region of interest" description="Disordered" evidence="1">
    <location>
        <begin position="1"/>
        <end position="37"/>
    </location>
</feature>